<dbReference type="Gene3D" id="3.30.565.10">
    <property type="entry name" value="Histidine kinase-like ATPase, C-terminal domain"/>
    <property type="match status" value="1"/>
</dbReference>
<dbReference type="PANTHER" id="PTHR24421">
    <property type="entry name" value="NITRATE/NITRITE SENSOR PROTEIN NARX-RELATED"/>
    <property type="match status" value="1"/>
</dbReference>
<accession>A0A9X3NLE5</accession>
<evidence type="ECO:0000256" key="2">
    <source>
        <dbReference type="ARBA" id="ARBA00012438"/>
    </source>
</evidence>
<evidence type="ECO:0000256" key="5">
    <source>
        <dbReference type="ARBA" id="ARBA00022741"/>
    </source>
</evidence>
<keyword evidence="7" id="KW-0067">ATP-binding</keyword>
<keyword evidence="11" id="KW-0472">Membrane</keyword>
<keyword evidence="4" id="KW-0808">Transferase</keyword>
<dbReference type="PANTHER" id="PTHR24421:SF10">
    <property type="entry name" value="NITRATE_NITRITE SENSOR PROTEIN NARQ"/>
    <property type="match status" value="1"/>
</dbReference>
<organism evidence="14 15">
    <name type="scientific">Streptomonospora mangrovi</name>
    <dbReference type="NCBI Taxonomy" id="2883123"/>
    <lineage>
        <taxon>Bacteria</taxon>
        <taxon>Bacillati</taxon>
        <taxon>Actinomycetota</taxon>
        <taxon>Actinomycetes</taxon>
        <taxon>Streptosporangiales</taxon>
        <taxon>Nocardiopsidaceae</taxon>
        <taxon>Streptomonospora</taxon>
    </lineage>
</organism>
<keyword evidence="9" id="KW-0175">Coiled coil</keyword>
<feature type="transmembrane region" description="Helical" evidence="11">
    <location>
        <begin position="120"/>
        <end position="138"/>
    </location>
</feature>
<keyword evidence="3" id="KW-0597">Phosphoprotein</keyword>
<name>A0A9X3NLE5_9ACTN</name>
<evidence type="ECO:0000256" key="11">
    <source>
        <dbReference type="SAM" id="Phobius"/>
    </source>
</evidence>
<keyword evidence="5" id="KW-0547">Nucleotide-binding</keyword>
<feature type="region of interest" description="Disordered" evidence="10">
    <location>
        <begin position="336"/>
        <end position="427"/>
    </location>
</feature>
<comment type="catalytic activity">
    <reaction evidence="1">
        <text>ATP + protein L-histidine = ADP + protein N-phospho-L-histidine.</text>
        <dbReference type="EC" id="2.7.13.3"/>
    </reaction>
</comment>
<feature type="transmembrane region" description="Helical" evidence="11">
    <location>
        <begin position="53"/>
        <end position="71"/>
    </location>
</feature>
<gene>
    <name evidence="14" type="ORF">LG943_16250</name>
</gene>
<feature type="domain" description="Histidine kinase/HSP90-like ATPase" evidence="12">
    <location>
        <begin position="302"/>
        <end position="406"/>
    </location>
</feature>
<evidence type="ECO:0000313" key="15">
    <source>
        <dbReference type="Proteomes" id="UP001140076"/>
    </source>
</evidence>
<evidence type="ECO:0000259" key="13">
    <source>
        <dbReference type="Pfam" id="PF07730"/>
    </source>
</evidence>
<comment type="caution">
    <text evidence="14">The sequence shown here is derived from an EMBL/GenBank/DDBJ whole genome shotgun (WGS) entry which is preliminary data.</text>
</comment>
<keyword evidence="6 14" id="KW-0418">Kinase</keyword>
<keyword evidence="8" id="KW-0902">Two-component regulatory system</keyword>
<keyword evidence="11" id="KW-1133">Transmembrane helix</keyword>
<dbReference type="Pfam" id="PF02518">
    <property type="entry name" value="HATPase_c"/>
    <property type="match status" value="1"/>
</dbReference>
<sequence length="427" mass="43064">MRALRTLRPTATRRRMSPAAGDALLAGGAAAATLAAAALDGWVRGRPPDLTDAGALVAWVLPVVAACAPLAVRRRAPLAAVAASAAVVLVASMVLQRDTGMWALALCVASAAYHRHRLRVVLAAGSAVWAAALALAGGGTWGLAALPVYAAAGAAPAAVGYALRLRSERAEQAERLQRAREERARADEAARIARDVHDIVGHHLSAIRLQAVGGRRALGGRDPEADRALGGIADLSAEALAEIRGLLATLVPTDARSRAADRGFADLAALAERSGGSELDVVLDVDPAVQRSGADAAVAGCVYRIVQEALTNAARHSAAGAAEVRVRGVDGAITVTVEDPGPPRVRPGGAPAGRADGGPAGGAEGAPSGGRGLAGMRERVAALGGSCTAGPRPEGGWRVRADLPARPPNADAGADAHRDDALAGEAR</sequence>
<keyword evidence="15" id="KW-1185">Reference proteome</keyword>
<evidence type="ECO:0000256" key="1">
    <source>
        <dbReference type="ARBA" id="ARBA00000085"/>
    </source>
</evidence>
<feature type="coiled-coil region" evidence="9">
    <location>
        <begin position="162"/>
        <end position="196"/>
    </location>
</feature>
<evidence type="ECO:0000256" key="9">
    <source>
        <dbReference type="SAM" id="Coils"/>
    </source>
</evidence>
<dbReference type="EMBL" id="JAJAQC010000027">
    <property type="protein sequence ID" value="MDA0565852.1"/>
    <property type="molecule type" value="Genomic_DNA"/>
</dbReference>
<protein>
    <recommendedName>
        <fullName evidence="2">histidine kinase</fullName>
        <ecNumber evidence="2">2.7.13.3</ecNumber>
    </recommendedName>
</protein>
<dbReference type="Gene3D" id="1.20.5.1930">
    <property type="match status" value="1"/>
</dbReference>
<proteinExistence type="predicted"/>
<dbReference type="SUPFAM" id="SSF55874">
    <property type="entry name" value="ATPase domain of HSP90 chaperone/DNA topoisomerase II/histidine kinase"/>
    <property type="match status" value="1"/>
</dbReference>
<dbReference type="InterPro" id="IPR011712">
    <property type="entry name" value="Sig_transdc_His_kin_sub3_dim/P"/>
</dbReference>
<dbReference type="GO" id="GO:0000155">
    <property type="term" value="F:phosphorelay sensor kinase activity"/>
    <property type="evidence" value="ECO:0007669"/>
    <property type="project" value="InterPro"/>
</dbReference>
<keyword evidence="11" id="KW-0812">Transmembrane</keyword>
<dbReference type="InterPro" id="IPR050482">
    <property type="entry name" value="Sensor_HK_TwoCompSys"/>
</dbReference>
<reference evidence="14" key="1">
    <citation type="submission" date="2021-10" db="EMBL/GenBank/DDBJ databases">
        <title>Streptomonospora sp. nov., isolated from mangrove soil.</title>
        <authorList>
            <person name="Chen X."/>
            <person name="Ge X."/>
            <person name="Liu W."/>
        </authorList>
    </citation>
    <scope>NUCLEOTIDE SEQUENCE</scope>
    <source>
        <strain evidence="14">S1-112</strain>
    </source>
</reference>
<dbReference type="GO" id="GO:0005524">
    <property type="term" value="F:ATP binding"/>
    <property type="evidence" value="ECO:0007669"/>
    <property type="project" value="UniProtKB-KW"/>
</dbReference>
<evidence type="ECO:0000256" key="6">
    <source>
        <dbReference type="ARBA" id="ARBA00022777"/>
    </source>
</evidence>
<evidence type="ECO:0000259" key="12">
    <source>
        <dbReference type="Pfam" id="PF02518"/>
    </source>
</evidence>
<dbReference type="EC" id="2.7.13.3" evidence="2"/>
<dbReference type="CDD" id="cd16917">
    <property type="entry name" value="HATPase_UhpB-NarQ-NarX-like"/>
    <property type="match status" value="1"/>
</dbReference>
<dbReference type="GO" id="GO:0016020">
    <property type="term" value="C:membrane"/>
    <property type="evidence" value="ECO:0007669"/>
    <property type="project" value="InterPro"/>
</dbReference>
<feature type="compositionally biased region" description="Gly residues" evidence="10">
    <location>
        <begin position="355"/>
        <end position="373"/>
    </location>
</feature>
<dbReference type="GO" id="GO:0046983">
    <property type="term" value="F:protein dimerization activity"/>
    <property type="evidence" value="ECO:0007669"/>
    <property type="project" value="InterPro"/>
</dbReference>
<feature type="domain" description="Signal transduction histidine kinase subgroup 3 dimerisation and phosphoacceptor" evidence="13">
    <location>
        <begin position="190"/>
        <end position="254"/>
    </location>
</feature>
<feature type="compositionally biased region" description="Basic and acidic residues" evidence="10">
    <location>
        <begin position="414"/>
        <end position="427"/>
    </location>
</feature>
<evidence type="ECO:0000256" key="10">
    <source>
        <dbReference type="SAM" id="MobiDB-lite"/>
    </source>
</evidence>
<evidence type="ECO:0000313" key="14">
    <source>
        <dbReference type="EMBL" id="MDA0565852.1"/>
    </source>
</evidence>
<dbReference type="RefSeq" id="WP_270073115.1">
    <property type="nucleotide sequence ID" value="NZ_JAJAQC010000027.1"/>
</dbReference>
<evidence type="ECO:0000256" key="8">
    <source>
        <dbReference type="ARBA" id="ARBA00023012"/>
    </source>
</evidence>
<dbReference type="InterPro" id="IPR003594">
    <property type="entry name" value="HATPase_dom"/>
</dbReference>
<dbReference type="Proteomes" id="UP001140076">
    <property type="component" value="Unassembled WGS sequence"/>
</dbReference>
<evidence type="ECO:0000256" key="4">
    <source>
        <dbReference type="ARBA" id="ARBA00022679"/>
    </source>
</evidence>
<evidence type="ECO:0000256" key="3">
    <source>
        <dbReference type="ARBA" id="ARBA00022553"/>
    </source>
</evidence>
<dbReference type="InterPro" id="IPR036890">
    <property type="entry name" value="HATPase_C_sf"/>
</dbReference>
<dbReference type="Pfam" id="PF07730">
    <property type="entry name" value="HisKA_3"/>
    <property type="match status" value="1"/>
</dbReference>
<evidence type="ECO:0000256" key="7">
    <source>
        <dbReference type="ARBA" id="ARBA00022840"/>
    </source>
</evidence>
<dbReference type="AlphaFoldDB" id="A0A9X3NLE5"/>